<dbReference type="InterPro" id="IPR006311">
    <property type="entry name" value="TAT_signal"/>
</dbReference>
<feature type="chain" id="PRO_5039263051" description="IPT/TIG domain-containing protein" evidence="1">
    <location>
        <begin position="32"/>
        <end position="539"/>
    </location>
</feature>
<gene>
    <name evidence="2" type="ORF">DSM104329_01670</name>
</gene>
<sequence length="539" mass="55369">MHPTRRTMRRLAGALAVVAAVLAATATPALAAPAVAVTQSAPADDGVVRLSVTGAGFAATPPGIYVMFGREDAPISSQGAFQTAQYLPASSDTGARADGTFATTLEVRRAWTEGDGRETDCAVERCAVFTVKADGVPDRTQDTVTPIFLPALAATPVADLDPDEADIHTEGEGFDPAANGGNGFYVAFGPRGPNYHVDASRYQKVVQVTPNPVTPTMVKLQADGSFALDLAAVKAQYAVTARDGTVTEVDCTDEATPCQILTFAARGGAYRGFDTFTPVTFGGDLGPGPGPGPGPGTPAISVSPSSGLSPFGATTIAVTGSGFRPAEPGIYVAFGPAAGTTNAGAYQTTKWVHPGAAPSATQDVLSSTGTFSTTLTIGAAYTHGSGNRVDCTALACFVQTFAAHGSPDRTQDTAVAVGFAGAAPPAAGAPVAALAMSKLRIGARGRLRLVLTAPGRVTVKIARRVKGRAASGPASVAKRARTRWVRAKTIRFDVAQAGPVARTLRLRRGERYRIAVSVRGRDGAVVRAKPRVVRLRAAR</sequence>
<evidence type="ECO:0000313" key="2">
    <source>
        <dbReference type="EMBL" id="UGS35283.1"/>
    </source>
</evidence>
<name>A0A9E6XVN7_9ACTN</name>
<dbReference type="EMBL" id="CP087164">
    <property type="protein sequence ID" value="UGS35283.1"/>
    <property type="molecule type" value="Genomic_DNA"/>
</dbReference>
<dbReference type="PROSITE" id="PS51318">
    <property type="entry name" value="TAT"/>
    <property type="match status" value="1"/>
</dbReference>
<keyword evidence="1" id="KW-0732">Signal</keyword>
<dbReference type="KEGG" id="sbae:DSM104329_01670"/>
<evidence type="ECO:0000256" key="1">
    <source>
        <dbReference type="SAM" id="SignalP"/>
    </source>
</evidence>
<dbReference type="Gene3D" id="2.60.40.230">
    <property type="entry name" value="Neocarzinostatin-like"/>
    <property type="match status" value="3"/>
</dbReference>
<dbReference type="Proteomes" id="UP001162834">
    <property type="component" value="Chromosome"/>
</dbReference>
<dbReference type="SUPFAM" id="SSF49319">
    <property type="entry name" value="Actinoxanthin-like"/>
    <property type="match status" value="1"/>
</dbReference>
<dbReference type="InterPro" id="IPR027273">
    <property type="entry name" value="Neocarzinostatin-like"/>
</dbReference>
<proteinExistence type="predicted"/>
<keyword evidence="3" id="KW-1185">Reference proteome</keyword>
<organism evidence="2 3">
    <name type="scientific">Capillimicrobium parvum</name>
    <dbReference type="NCBI Taxonomy" id="2884022"/>
    <lineage>
        <taxon>Bacteria</taxon>
        <taxon>Bacillati</taxon>
        <taxon>Actinomycetota</taxon>
        <taxon>Thermoleophilia</taxon>
        <taxon>Solirubrobacterales</taxon>
        <taxon>Capillimicrobiaceae</taxon>
        <taxon>Capillimicrobium</taxon>
    </lineage>
</organism>
<evidence type="ECO:0008006" key="4">
    <source>
        <dbReference type="Google" id="ProtNLM"/>
    </source>
</evidence>
<protein>
    <recommendedName>
        <fullName evidence="4">IPT/TIG domain-containing protein</fullName>
    </recommendedName>
</protein>
<dbReference type="RefSeq" id="WP_259314972.1">
    <property type="nucleotide sequence ID" value="NZ_CP087164.1"/>
</dbReference>
<reference evidence="2" key="1">
    <citation type="journal article" date="2022" name="Int. J. Syst. Evol. Microbiol.">
        <title>Pseudomonas aegrilactucae sp. nov. and Pseudomonas morbosilactucae sp. nov., pathogens causing bacterial rot of lettuce in Japan.</title>
        <authorList>
            <person name="Sawada H."/>
            <person name="Fujikawa T."/>
            <person name="Satou M."/>
        </authorList>
    </citation>
    <scope>NUCLEOTIDE SEQUENCE</scope>
    <source>
        <strain evidence="2">0166_1</strain>
    </source>
</reference>
<feature type="signal peptide" evidence="1">
    <location>
        <begin position="1"/>
        <end position="31"/>
    </location>
</feature>
<evidence type="ECO:0000313" key="3">
    <source>
        <dbReference type="Proteomes" id="UP001162834"/>
    </source>
</evidence>
<dbReference type="AlphaFoldDB" id="A0A9E6XVN7"/>
<accession>A0A9E6XVN7</accession>